<evidence type="ECO:0000313" key="11">
    <source>
        <dbReference type="EMBL" id="THG02001.1"/>
    </source>
</evidence>
<dbReference type="GO" id="GO:0008270">
    <property type="term" value="F:zinc ion binding"/>
    <property type="evidence" value="ECO:0007669"/>
    <property type="project" value="UniProtKB-KW"/>
</dbReference>
<feature type="compositionally biased region" description="Basic and acidic residues" evidence="9">
    <location>
        <begin position="158"/>
        <end position="183"/>
    </location>
</feature>
<accession>A0A4S4DGV8</accession>
<dbReference type="PANTHER" id="PTHR45801:SF111">
    <property type="entry name" value="C2H2 AND C2HC ZINC FINGERS SUPERFAMILY PROTEIN"/>
    <property type="match status" value="1"/>
</dbReference>
<dbReference type="PROSITE" id="PS00028">
    <property type="entry name" value="ZINC_FINGER_C2H2_1"/>
    <property type="match status" value="1"/>
</dbReference>
<comment type="subcellular location">
    <subcellularLocation>
        <location evidence="1">Nucleus</location>
    </subcellularLocation>
</comment>
<dbReference type="EMBL" id="SDRB02011285">
    <property type="protein sequence ID" value="THG02001.1"/>
    <property type="molecule type" value="Genomic_DNA"/>
</dbReference>
<keyword evidence="7" id="KW-0539">Nucleus</keyword>
<dbReference type="InterPro" id="IPR013087">
    <property type="entry name" value="Znf_C2H2_type"/>
</dbReference>
<reference evidence="11 12" key="1">
    <citation type="journal article" date="2018" name="Proc. Natl. Acad. Sci. U.S.A.">
        <title>Draft genome sequence of Camellia sinensis var. sinensis provides insights into the evolution of the tea genome and tea quality.</title>
        <authorList>
            <person name="Wei C."/>
            <person name="Yang H."/>
            <person name="Wang S."/>
            <person name="Zhao J."/>
            <person name="Liu C."/>
            <person name="Gao L."/>
            <person name="Xia E."/>
            <person name="Lu Y."/>
            <person name="Tai Y."/>
            <person name="She G."/>
            <person name="Sun J."/>
            <person name="Cao H."/>
            <person name="Tong W."/>
            <person name="Gao Q."/>
            <person name="Li Y."/>
            <person name="Deng W."/>
            <person name="Jiang X."/>
            <person name="Wang W."/>
            <person name="Chen Q."/>
            <person name="Zhang S."/>
            <person name="Li H."/>
            <person name="Wu J."/>
            <person name="Wang P."/>
            <person name="Li P."/>
            <person name="Shi C."/>
            <person name="Zheng F."/>
            <person name="Jian J."/>
            <person name="Huang B."/>
            <person name="Shan D."/>
            <person name="Shi M."/>
            <person name="Fang C."/>
            <person name="Yue Y."/>
            <person name="Li F."/>
            <person name="Li D."/>
            <person name="Wei S."/>
            <person name="Han B."/>
            <person name="Jiang C."/>
            <person name="Yin Y."/>
            <person name="Xia T."/>
            <person name="Zhang Z."/>
            <person name="Bennetzen J.L."/>
            <person name="Zhao S."/>
            <person name="Wan X."/>
        </authorList>
    </citation>
    <scope>NUCLEOTIDE SEQUENCE [LARGE SCALE GENOMIC DNA]</scope>
    <source>
        <strain evidence="12">cv. Shuchazao</strain>
        <tissue evidence="11">Leaf</tissue>
    </source>
</reference>
<feature type="region of interest" description="Disordered" evidence="9">
    <location>
        <begin position="1"/>
        <end position="32"/>
    </location>
</feature>
<evidence type="ECO:0000256" key="4">
    <source>
        <dbReference type="ARBA" id="ARBA00022833"/>
    </source>
</evidence>
<dbReference type="GO" id="GO:0005634">
    <property type="term" value="C:nucleus"/>
    <property type="evidence" value="ECO:0007669"/>
    <property type="project" value="UniProtKB-SubCell"/>
</dbReference>
<dbReference type="PANTHER" id="PTHR45801">
    <property type="entry name" value="OS07G0101800 PROTEIN"/>
    <property type="match status" value="1"/>
</dbReference>
<keyword evidence="2" id="KW-0479">Metal-binding</keyword>
<evidence type="ECO:0000256" key="8">
    <source>
        <dbReference type="PROSITE-ProRule" id="PRU00042"/>
    </source>
</evidence>
<dbReference type="InterPro" id="IPR036236">
    <property type="entry name" value="Znf_C2H2_sf"/>
</dbReference>
<evidence type="ECO:0000256" key="9">
    <source>
        <dbReference type="SAM" id="MobiDB-lite"/>
    </source>
</evidence>
<dbReference type="InterPro" id="IPR052426">
    <property type="entry name" value="Plant_dev_regulator"/>
</dbReference>
<evidence type="ECO:0000256" key="2">
    <source>
        <dbReference type="ARBA" id="ARBA00022723"/>
    </source>
</evidence>
<comment type="caution">
    <text evidence="11">The sequence shown here is derived from an EMBL/GenBank/DDBJ whole genome shotgun (WGS) entry which is preliminary data.</text>
</comment>
<organism evidence="11 12">
    <name type="scientific">Camellia sinensis var. sinensis</name>
    <name type="common">China tea</name>
    <dbReference type="NCBI Taxonomy" id="542762"/>
    <lineage>
        <taxon>Eukaryota</taxon>
        <taxon>Viridiplantae</taxon>
        <taxon>Streptophyta</taxon>
        <taxon>Embryophyta</taxon>
        <taxon>Tracheophyta</taxon>
        <taxon>Spermatophyta</taxon>
        <taxon>Magnoliopsida</taxon>
        <taxon>eudicotyledons</taxon>
        <taxon>Gunneridae</taxon>
        <taxon>Pentapetalae</taxon>
        <taxon>asterids</taxon>
        <taxon>Ericales</taxon>
        <taxon>Theaceae</taxon>
        <taxon>Camellia</taxon>
    </lineage>
</organism>
<evidence type="ECO:0000256" key="6">
    <source>
        <dbReference type="ARBA" id="ARBA00023163"/>
    </source>
</evidence>
<protein>
    <recommendedName>
        <fullName evidence="10">C2H2-type domain-containing protein</fullName>
    </recommendedName>
</protein>
<dbReference type="PROSITE" id="PS50157">
    <property type="entry name" value="ZINC_FINGER_C2H2_2"/>
    <property type="match status" value="1"/>
</dbReference>
<evidence type="ECO:0000313" key="12">
    <source>
        <dbReference type="Proteomes" id="UP000306102"/>
    </source>
</evidence>
<evidence type="ECO:0000259" key="10">
    <source>
        <dbReference type="PROSITE" id="PS50157"/>
    </source>
</evidence>
<feature type="region of interest" description="Disordered" evidence="9">
    <location>
        <begin position="135"/>
        <end position="183"/>
    </location>
</feature>
<dbReference type="AlphaFoldDB" id="A0A4S4DGV8"/>
<keyword evidence="3 8" id="KW-0863">Zinc-finger</keyword>
<keyword evidence="5" id="KW-0805">Transcription regulation</keyword>
<sequence length="183" mass="20166">MDSTKHGSSEISSEENDQQEIEKVNDDSTGTGRSYECTYCKRGFTNAQALGGHMNIHRKDKAKAKKLTESSSVSNNSNEDHYMACNKYFAPVSSEHQAQYYAGLGAQVNHHQMYLPVPNPSFPYGYYPGLMNTDSEFSSQQGANLSLGIGPPLVEENEEKKKDGKGNGKGNEVDLELRLGHNP</sequence>
<dbReference type="SMART" id="SM00355">
    <property type="entry name" value="ZnF_C2H2"/>
    <property type="match status" value="1"/>
</dbReference>
<dbReference type="Gene3D" id="3.30.160.60">
    <property type="entry name" value="Classic Zinc Finger"/>
    <property type="match status" value="1"/>
</dbReference>
<proteinExistence type="predicted"/>
<keyword evidence="12" id="KW-1185">Reference proteome</keyword>
<keyword evidence="6" id="KW-0804">Transcription</keyword>
<keyword evidence="4" id="KW-0862">Zinc</keyword>
<dbReference type="Pfam" id="PF13912">
    <property type="entry name" value="zf-C2H2_6"/>
    <property type="match status" value="1"/>
</dbReference>
<feature type="domain" description="C2H2-type" evidence="10">
    <location>
        <begin position="35"/>
        <end position="62"/>
    </location>
</feature>
<name>A0A4S4DGV8_CAMSN</name>
<evidence type="ECO:0000256" key="7">
    <source>
        <dbReference type="ARBA" id="ARBA00023242"/>
    </source>
</evidence>
<dbReference type="SUPFAM" id="SSF57667">
    <property type="entry name" value="beta-beta-alpha zinc fingers"/>
    <property type="match status" value="1"/>
</dbReference>
<evidence type="ECO:0000256" key="3">
    <source>
        <dbReference type="ARBA" id="ARBA00022771"/>
    </source>
</evidence>
<dbReference type="Proteomes" id="UP000306102">
    <property type="component" value="Unassembled WGS sequence"/>
</dbReference>
<evidence type="ECO:0000256" key="1">
    <source>
        <dbReference type="ARBA" id="ARBA00004123"/>
    </source>
</evidence>
<feature type="compositionally biased region" description="Polar residues" evidence="9">
    <location>
        <begin position="135"/>
        <end position="144"/>
    </location>
</feature>
<gene>
    <name evidence="11" type="ORF">TEA_002567</name>
</gene>
<evidence type="ECO:0000256" key="5">
    <source>
        <dbReference type="ARBA" id="ARBA00023015"/>
    </source>
</evidence>